<reference evidence="1 2" key="1">
    <citation type="journal article" date="2019" name="Sci. Rep.">
        <title>A high-quality genome of Eragrostis curvula grass provides insights into Poaceae evolution and supports new strategies to enhance forage quality.</title>
        <authorList>
            <person name="Carballo J."/>
            <person name="Santos B.A.C.M."/>
            <person name="Zappacosta D."/>
            <person name="Garbus I."/>
            <person name="Selva J.P."/>
            <person name="Gallo C.A."/>
            <person name="Diaz A."/>
            <person name="Albertini E."/>
            <person name="Caccamo M."/>
            <person name="Echenique V."/>
        </authorList>
    </citation>
    <scope>NUCLEOTIDE SEQUENCE [LARGE SCALE GENOMIC DNA]</scope>
    <source>
        <strain evidence="2">cv. Victoria</strain>
        <tissue evidence="1">Leaf</tissue>
    </source>
</reference>
<dbReference type="Gene3D" id="3.80.10.10">
    <property type="entry name" value="Ribonuclease Inhibitor"/>
    <property type="match status" value="1"/>
</dbReference>
<dbReference type="InterPro" id="IPR032675">
    <property type="entry name" value="LRR_dom_sf"/>
</dbReference>
<dbReference type="OrthoDB" id="686532at2759"/>
<organism evidence="1 2">
    <name type="scientific">Eragrostis curvula</name>
    <name type="common">weeping love grass</name>
    <dbReference type="NCBI Taxonomy" id="38414"/>
    <lineage>
        <taxon>Eukaryota</taxon>
        <taxon>Viridiplantae</taxon>
        <taxon>Streptophyta</taxon>
        <taxon>Embryophyta</taxon>
        <taxon>Tracheophyta</taxon>
        <taxon>Spermatophyta</taxon>
        <taxon>Magnoliopsida</taxon>
        <taxon>Liliopsida</taxon>
        <taxon>Poales</taxon>
        <taxon>Poaceae</taxon>
        <taxon>PACMAD clade</taxon>
        <taxon>Chloridoideae</taxon>
        <taxon>Eragrostideae</taxon>
        <taxon>Eragrostidinae</taxon>
        <taxon>Eragrostis</taxon>
    </lineage>
</organism>
<evidence type="ECO:0000313" key="2">
    <source>
        <dbReference type="Proteomes" id="UP000324897"/>
    </source>
</evidence>
<keyword evidence="2" id="KW-1185">Reference proteome</keyword>
<feature type="non-terminal residue" evidence="1">
    <location>
        <position position="1"/>
    </location>
</feature>
<gene>
    <name evidence="1" type="ORF">EJB05_09663</name>
</gene>
<evidence type="ECO:0008006" key="3">
    <source>
        <dbReference type="Google" id="ProtNLM"/>
    </source>
</evidence>
<dbReference type="PANTHER" id="PTHR38926">
    <property type="entry name" value="F-BOX DOMAIN CONTAINING PROTEIN, EXPRESSED"/>
    <property type="match status" value="1"/>
</dbReference>
<comment type="caution">
    <text evidence="1">The sequence shown here is derived from an EMBL/GenBank/DDBJ whole genome shotgun (WGS) entry which is preliminary data.</text>
</comment>
<name>A0A5J9W5J6_9POAL</name>
<sequence length="186" mass="20938">MRSAAGRCAMACAAVDRAADECEAFSACWDDVHYLAKRAPYLKSLNNLSHDGHSSEVLIKALKELSCIEDLEISPVEYTTFHKFLLQSVCRACPHLKKLKLRFTSECAIYMMPIDGRIPMMHELRFLELLGCELNAMGLAAILDSCPVLQSLRITGSFSWGEMNDELKAKCARVKNLNLPEYHPLW</sequence>
<proteinExistence type="predicted"/>
<protein>
    <recommendedName>
        <fullName evidence="3">FBD domain-containing protein</fullName>
    </recommendedName>
</protein>
<dbReference type="Gramene" id="TVU43216">
    <property type="protein sequence ID" value="TVU43216"/>
    <property type="gene ID" value="EJB05_09663"/>
</dbReference>
<accession>A0A5J9W5J6</accession>
<evidence type="ECO:0000313" key="1">
    <source>
        <dbReference type="EMBL" id="TVU43216.1"/>
    </source>
</evidence>
<dbReference type="SUPFAM" id="SSF52047">
    <property type="entry name" value="RNI-like"/>
    <property type="match status" value="1"/>
</dbReference>
<dbReference type="PANTHER" id="PTHR38926:SF74">
    <property type="entry name" value="OS08G0193600 PROTEIN"/>
    <property type="match status" value="1"/>
</dbReference>
<dbReference type="Proteomes" id="UP000324897">
    <property type="component" value="Unassembled WGS sequence"/>
</dbReference>
<dbReference type="AlphaFoldDB" id="A0A5J9W5J6"/>
<dbReference type="EMBL" id="RWGY01000005">
    <property type="protein sequence ID" value="TVU43216.1"/>
    <property type="molecule type" value="Genomic_DNA"/>
</dbReference>